<feature type="transmembrane region" description="Helical" evidence="10">
    <location>
        <begin position="130"/>
        <end position="156"/>
    </location>
</feature>
<name>A0AAW2YP26_9EUKA</name>
<proteinExistence type="inferred from homology"/>
<accession>A0AAW2YP26</accession>
<comment type="caution">
    <text evidence="11">The sequence shown here is derived from an EMBL/GenBank/DDBJ whole genome shotgun (WGS) entry which is preliminary data.</text>
</comment>
<dbReference type="Pfam" id="PF04140">
    <property type="entry name" value="ICMT"/>
    <property type="match status" value="1"/>
</dbReference>
<comment type="similarity">
    <text evidence="2 10">Belongs to the class VI-like SAM-binding methyltransferase superfamily. Isoprenylcysteine carboxyl methyltransferase family.</text>
</comment>
<feature type="transmembrane region" description="Helical" evidence="10">
    <location>
        <begin position="70"/>
        <end position="87"/>
    </location>
</feature>
<comment type="catalytic activity">
    <reaction evidence="10">
        <text>[protein]-C-terminal S-[(2E,6E)-farnesyl]-L-cysteine + S-adenosyl-L-methionine = [protein]-C-terminal S-[(2E,6E)-farnesyl]-L-cysteine methyl ester + S-adenosyl-L-homocysteine</text>
        <dbReference type="Rhea" id="RHEA:21672"/>
        <dbReference type="Rhea" id="RHEA-COMP:12125"/>
        <dbReference type="Rhea" id="RHEA-COMP:12126"/>
        <dbReference type="ChEBI" id="CHEBI:57856"/>
        <dbReference type="ChEBI" id="CHEBI:59789"/>
        <dbReference type="ChEBI" id="CHEBI:90510"/>
        <dbReference type="ChEBI" id="CHEBI:90511"/>
        <dbReference type="EC" id="2.1.1.100"/>
    </reaction>
</comment>
<organism evidence="11 12">
    <name type="scientific">Acrasis kona</name>
    <dbReference type="NCBI Taxonomy" id="1008807"/>
    <lineage>
        <taxon>Eukaryota</taxon>
        <taxon>Discoba</taxon>
        <taxon>Heterolobosea</taxon>
        <taxon>Tetramitia</taxon>
        <taxon>Eutetramitia</taxon>
        <taxon>Acrasidae</taxon>
        <taxon>Acrasis</taxon>
    </lineage>
</organism>
<dbReference type="EC" id="2.1.1.100" evidence="3 10"/>
<dbReference type="InterPro" id="IPR007269">
    <property type="entry name" value="ICMT_MeTrfase"/>
</dbReference>
<dbReference type="Proteomes" id="UP001431209">
    <property type="component" value="Unassembled WGS sequence"/>
</dbReference>
<dbReference type="PANTHER" id="PTHR12714:SF9">
    <property type="entry name" value="PROTEIN-S-ISOPRENYLCYSTEINE O-METHYLTRANSFERASE"/>
    <property type="match status" value="1"/>
</dbReference>
<evidence type="ECO:0000256" key="5">
    <source>
        <dbReference type="ARBA" id="ARBA00022679"/>
    </source>
</evidence>
<evidence type="ECO:0000256" key="9">
    <source>
        <dbReference type="ARBA" id="ARBA00023136"/>
    </source>
</evidence>
<keyword evidence="10" id="KW-0256">Endoplasmic reticulum</keyword>
<keyword evidence="5" id="KW-0808">Transferase</keyword>
<evidence type="ECO:0000256" key="4">
    <source>
        <dbReference type="ARBA" id="ARBA00022603"/>
    </source>
</evidence>
<evidence type="ECO:0000256" key="8">
    <source>
        <dbReference type="ARBA" id="ARBA00022989"/>
    </source>
</evidence>
<dbReference type="EMBL" id="JAOPGA020000516">
    <property type="protein sequence ID" value="KAL0479231.1"/>
    <property type="molecule type" value="Genomic_DNA"/>
</dbReference>
<evidence type="ECO:0000313" key="12">
    <source>
        <dbReference type="Proteomes" id="UP001431209"/>
    </source>
</evidence>
<dbReference type="Gene3D" id="1.20.120.1630">
    <property type="match status" value="1"/>
</dbReference>
<keyword evidence="4 10" id="KW-0489">Methyltransferase</keyword>
<dbReference type="GO" id="GO:0005789">
    <property type="term" value="C:endoplasmic reticulum membrane"/>
    <property type="evidence" value="ECO:0007669"/>
    <property type="project" value="UniProtKB-SubCell"/>
</dbReference>
<dbReference type="PANTHER" id="PTHR12714">
    <property type="entry name" value="PROTEIN-S ISOPRENYLCYSTEINE O-METHYLTRANSFERASE"/>
    <property type="match status" value="1"/>
</dbReference>
<feature type="transmembrane region" description="Helical" evidence="10">
    <location>
        <begin position="6"/>
        <end position="26"/>
    </location>
</feature>
<evidence type="ECO:0000256" key="3">
    <source>
        <dbReference type="ARBA" id="ARBA00012151"/>
    </source>
</evidence>
<keyword evidence="6 10" id="KW-0949">S-adenosyl-L-methionine</keyword>
<keyword evidence="7 10" id="KW-0812">Transmembrane</keyword>
<evidence type="ECO:0000256" key="7">
    <source>
        <dbReference type="ARBA" id="ARBA00022692"/>
    </source>
</evidence>
<sequence length="193" mass="22953">MLGVDVGVLGTFLILVVMFHLSEAAIQYIYNREEFGFSSFCFEREYRIAMSVAVLEFILESWLFPNLKQHQLFHYMGIILVIVGELIRKVGMITAKASFTHQIQYEKRQQHKLVTDGIYKYIRHPGYLGWFIWAPATQLILMNPICFVLFLGWAWYFFYDRIPHEEEVLIRTLFGKQYEDYRARTPTFIPFIK</sequence>
<dbReference type="PROSITE" id="PS51564">
    <property type="entry name" value="SAM_ICMT"/>
    <property type="match status" value="1"/>
</dbReference>
<comment type="subcellular location">
    <subcellularLocation>
        <location evidence="10">Endoplasmic reticulum membrane</location>
        <topology evidence="10">Multi-pass membrane protein</topology>
    </subcellularLocation>
    <subcellularLocation>
        <location evidence="1">Membrane</location>
        <topology evidence="1">Multi-pass membrane protein</topology>
    </subcellularLocation>
</comment>
<reference evidence="11 12" key="1">
    <citation type="submission" date="2024-03" db="EMBL/GenBank/DDBJ databases">
        <title>The Acrasis kona genome and developmental transcriptomes reveal deep origins of eukaryotic multicellular pathways.</title>
        <authorList>
            <person name="Sheikh S."/>
            <person name="Fu C.-J."/>
            <person name="Brown M.W."/>
            <person name="Baldauf S.L."/>
        </authorList>
    </citation>
    <scope>NUCLEOTIDE SEQUENCE [LARGE SCALE GENOMIC DNA]</scope>
    <source>
        <strain evidence="11 12">ATCC MYA-3509</strain>
    </source>
</reference>
<evidence type="ECO:0000256" key="10">
    <source>
        <dbReference type="RuleBase" id="RU362022"/>
    </source>
</evidence>
<evidence type="ECO:0000256" key="6">
    <source>
        <dbReference type="ARBA" id="ARBA00022691"/>
    </source>
</evidence>
<dbReference type="AlphaFoldDB" id="A0AAW2YP26"/>
<gene>
    <name evidence="11" type="ORF">AKO1_008059</name>
</gene>
<keyword evidence="8 10" id="KW-1133">Transmembrane helix</keyword>
<protein>
    <recommendedName>
        <fullName evidence="3 10">Protein-S-isoprenylcysteine O-methyltransferase</fullName>
        <ecNumber evidence="3 10">2.1.1.100</ecNumber>
    </recommendedName>
</protein>
<evidence type="ECO:0000313" key="11">
    <source>
        <dbReference type="EMBL" id="KAL0479231.1"/>
    </source>
</evidence>
<dbReference type="InterPro" id="IPR025770">
    <property type="entry name" value="PPMT_MeTrfase"/>
</dbReference>
<keyword evidence="9 10" id="KW-0472">Membrane</keyword>
<dbReference type="GO" id="GO:0004671">
    <property type="term" value="F:protein C-terminal S-isoprenylcysteine carboxyl O-methyltransferase activity"/>
    <property type="evidence" value="ECO:0007669"/>
    <property type="project" value="UniProtKB-EC"/>
</dbReference>
<evidence type="ECO:0000256" key="2">
    <source>
        <dbReference type="ARBA" id="ARBA00009140"/>
    </source>
</evidence>
<dbReference type="GO" id="GO:0032259">
    <property type="term" value="P:methylation"/>
    <property type="evidence" value="ECO:0007669"/>
    <property type="project" value="UniProtKB-KW"/>
</dbReference>
<comment type="caution">
    <text evidence="10">Lacks conserved residue(s) required for the propagation of feature annotation.</text>
</comment>
<keyword evidence="12" id="KW-1185">Reference proteome</keyword>
<evidence type="ECO:0000256" key="1">
    <source>
        <dbReference type="ARBA" id="ARBA00004141"/>
    </source>
</evidence>